<accession>A0A2W5I9C5</accession>
<name>A0A2W5I9C5_9ACTN</name>
<evidence type="ECO:0000256" key="5">
    <source>
        <dbReference type="ARBA" id="ARBA00022692"/>
    </source>
</evidence>
<sequence length="465" mass="48971">MSRPHQTFLALLTTSVILAVNGMCTIPAYAENYQPPSVNRSLLPSGSITVRATQTSPCVNPVVSPALSAHVQTQQFHPLVDARPIWHLTRGEGQTVAIIDTGVSPNSRLHNIHGLGDFDSHDNGLHDCDAHGTVVAGVLAAQPDDDGFAGVAPAVRILSIRQTSDHYGVLPDTPPQKSSRHHQHAPERPEGTPGNVVTLAKAVRMAADAGATVINISQAACRPLGMDLGDGPLGAALYYAVHVRDVVVVAAAGNLTDECRVQNTIRPLSSTPVSQSDIKTVVSPAHFDDLVLTVGSVAQDGRPSEFSIAGPWVDVAAPGEEIVSTGKKGLVDAVQTPDGQISELQGTSFATPFVSGVVALVRSQHPDWNASTVMEHVKKTARPVAGGRNTQLGFGIVDPIAAVSNTSSTGKGNGEGLPFREPPMSPPHTTFSAILGMFILGGTIFAITRWRRARSHQIERGKGQY</sequence>
<feature type="active site" description="Charge relay system" evidence="10">
    <location>
        <position position="348"/>
    </location>
</feature>
<keyword evidence="3" id="KW-1003">Cell membrane</keyword>
<dbReference type="InterPro" id="IPR015500">
    <property type="entry name" value="Peptidase_S8_subtilisin-rel"/>
</dbReference>
<protein>
    <submittedName>
        <fullName evidence="15">Type VII secretion-associated serine protease mycosin</fullName>
    </submittedName>
</protein>
<evidence type="ECO:0000256" key="6">
    <source>
        <dbReference type="ARBA" id="ARBA00022801"/>
    </source>
</evidence>
<keyword evidence="8 13" id="KW-1133">Transmembrane helix</keyword>
<evidence type="ECO:0000256" key="13">
    <source>
        <dbReference type="SAM" id="Phobius"/>
    </source>
</evidence>
<keyword evidence="7 10" id="KW-0720">Serine protease</keyword>
<dbReference type="PANTHER" id="PTHR43806:SF11">
    <property type="entry name" value="CEREVISIN-RELATED"/>
    <property type="match status" value="1"/>
</dbReference>
<evidence type="ECO:0000256" key="9">
    <source>
        <dbReference type="ARBA" id="ARBA00023136"/>
    </source>
</evidence>
<organism evidence="15 16">
    <name type="scientific">Lawsonella clevelandensis</name>
    <dbReference type="NCBI Taxonomy" id="1528099"/>
    <lineage>
        <taxon>Bacteria</taxon>
        <taxon>Bacillati</taxon>
        <taxon>Actinomycetota</taxon>
        <taxon>Actinomycetes</taxon>
        <taxon>Mycobacteriales</taxon>
        <taxon>Lawsonellaceae</taxon>
        <taxon>Lawsonella</taxon>
    </lineage>
</organism>
<dbReference type="GO" id="GO:0004252">
    <property type="term" value="F:serine-type endopeptidase activity"/>
    <property type="evidence" value="ECO:0007669"/>
    <property type="project" value="UniProtKB-UniRule"/>
</dbReference>
<comment type="subcellular location">
    <subcellularLocation>
        <location evidence="1">Cell membrane</location>
        <topology evidence="1">Single-pass membrane protein</topology>
    </subcellularLocation>
</comment>
<feature type="transmembrane region" description="Helical" evidence="13">
    <location>
        <begin position="430"/>
        <end position="450"/>
    </location>
</feature>
<evidence type="ECO:0000259" key="14">
    <source>
        <dbReference type="Pfam" id="PF00082"/>
    </source>
</evidence>
<dbReference type="PROSITE" id="PS00136">
    <property type="entry name" value="SUBTILASE_ASP"/>
    <property type="match status" value="1"/>
</dbReference>
<keyword evidence="4 10" id="KW-0645">Protease</keyword>
<dbReference type="InterPro" id="IPR023828">
    <property type="entry name" value="Peptidase_S8_Ser-AS"/>
</dbReference>
<gene>
    <name evidence="15" type="primary">mycP</name>
    <name evidence="15" type="ORF">DI579_05645</name>
</gene>
<dbReference type="NCBIfam" id="TIGR03921">
    <property type="entry name" value="T7SS_mycosin"/>
    <property type="match status" value="1"/>
</dbReference>
<keyword evidence="5 13" id="KW-0812">Transmembrane</keyword>
<keyword evidence="6 10" id="KW-0378">Hydrolase</keyword>
<evidence type="ECO:0000256" key="10">
    <source>
        <dbReference type="PROSITE-ProRule" id="PRU01240"/>
    </source>
</evidence>
<evidence type="ECO:0000256" key="1">
    <source>
        <dbReference type="ARBA" id="ARBA00004162"/>
    </source>
</evidence>
<feature type="active site" description="Charge relay system" evidence="10">
    <location>
        <position position="131"/>
    </location>
</feature>
<dbReference type="InterPro" id="IPR050131">
    <property type="entry name" value="Peptidase_S8_subtilisin-like"/>
</dbReference>
<evidence type="ECO:0000256" key="12">
    <source>
        <dbReference type="SAM" id="MobiDB-lite"/>
    </source>
</evidence>
<dbReference type="Gene3D" id="3.40.50.200">
    <property type="entry name" value="Peptidase S8/S53 domain"/>
    <property type="match status" value="1"/>
</dbReference>
<dbReference type="InterPro" id="IPR023834">
    <property type="entry name" value="T7SS_pept_S8A_mycosin"/>
</dbReference>
<proteinExistence type="inferred from homology"/>
<evidence type="ECO:0000256" key="4">
    <source>
        <dbReference type="ARBA" id="ARBA00022670"/>
    </source>
</evidence>
<evidence type="ECO:0000313" key="15">
    <source>
        <dbReference type="EMBL" id="PZP88701.1"/>
    </source>
</evidence>
<evidence type="ECO:0000256" key="2">
    <source>
        <dbReference type="ARBA" id="ARBA00011073"/>
    </source>
</evidence>
<dbReference type="PROSITE" id="PS00137">
    <property type="entry name" value="SUBTILASE_HIS"/>
    <property type="match status" value="1"/>
</dbReference>
<dbReference type="GO" id="GO:0005886">
    <property type="term" value="C:plasma membrane"/>
    <property type="evidence" value="ECO:0007669"/>
    <property type="project" value="UniProtKB-SubCell"/>
</dbReference>
<dbReference type="SUPFAM" id="SSF52743">
    <property type="entry name" value="Subtilisin-like"/>
    <property type="match status" value="1"/>
</dbReference>
<dbReference type="PANTHER" id="PTHR43806">
    <property type="entry name" value="PEPTIDASE S8"/>
    <property type="match status" value="1"/>
</dbReference>
<evidence type="ECO:0000256" key="7">
    <source>
        <dbReference type="ARBA" id="ARBA00022825"/>
    </source>
</evidence>
<evidence type="ECO:0000256" key="11">
    <source>
        <dbReference type="RuleBase" id="RU003355"/>
    </source>
</evidence>
<dbReference type="InterPro" id="IPR000209">
    <property type="entry name" value="Peptidase_S8/S53_dom"/>
</dbReference>
<dbReference type="PRINTS" id="PR00723">
    <property type="entry name" value="SUBTILISIN"/>
</dbReference>
<dbReference type="PROSITE" id="PS51892">
    <property type="entry name" value="SUBTILASE"/>
    <property type="match status" value="1"/>
</dbReference>
<dbReference type="AlphaFoldDB" id="A0A2W5I9C5"/>
<feature type="region of interest" description="Disordered" evidence="12">
    <location>
        <begin position="166"/>
        <end position="194"/>
    </location>
</feature>
<dbReference type="PROSITE" id="PS00138">
    <property type="entry name" value="SUBTILASE_SER"/>
    <property type="match status" value="1"/>
</dbReference>
<feature type="active site" description="Charge relay system" evidence="10">
    <location>
        <position position="100"/>
    </location>
</feature>
<reference evidence="15 16" key="1">
    <citation type="submission" date="2017-08" db="EMBL/GenBank/DDBJ databases">
        <title>Infants hospitalized years apart are colonized by the same room-sourced microbial strains.</title>
        <authorList>
            <person name="Brooks B."/>
            <person name="Olm M.R."/>
            <person name="Firek B.A."/>
            <person name="Baker R."/>
            <person name="Thomas B.C."/>
            <person name="Morowitz M.J."/>
            <person name="Banfield J.F."/>
        </authorList>
    </citation>
    <scope>NUCLEOTIDE SEQUENCE [LARGE SCALE GENOMIC DNA]</scope>
    <source>
        <strain evidence="15">S2_006_000_R1_57</strain>
    </source>
</reference>
<evidence type="ECO:0000313" key="16">
    <source>
        <dbReference type="Proteomes" id="UP000248606"/>
    </source>
</evidence>
<dbReference type="Pfam" id="PF00082">
    <property type="entry name" value="Peptidase_S8"/>
    <property type="match status" value="1"/>
</dbReference>
<evidence type="ECO:0000256" key="8">
    <source>
        <dbReference type="ARBA" id="ARBA00022989"/>
    </source>
</evidence>
<dbReference type="GO" id="GO:0006508">
    <property type="term" value="P:proteolysis"/>
    <property type="evidence" value="ECO:0007669"/>
    <property type="project" value="UniProtKB-KW"/>
</dbReference>
<dbReference type="Proteomes" id="UP000248606">
    <property type="component" value="Unassembled WGS sequence"/>
</dbReference>
<evidence type="ECO:0000256" key="3">
    <source>
        <dbReference type="ARBA" id="ARBA00022475"/>
    </source>
</evidence>
<dbReference type="InterPro" id="IPR022398">
    <property type="entry name" value="Peptidase_S8_His-AS"/>
</dbReference>
<feature type="domain" description="Peptidase S8/S53" evidence="14">
    <location>
        <begin position="91"/>
        <end position="395"/>
    </location>
</feature>
<dbReference type="InterPro" id="IPR036852">
    <property type="entry name" value="Peptidase_S8/S53_dom_sf"/>
</dbReference>
<comment type="caution">
    <text evidence="15">The sequence shown here is derived from an EMBL/GenBank/DDBJ whole genome shotgun (WGS) entry which is preliminary data.</text>
</comment>
<keyword evidence="9 13" id="KW-0472">Membrane</keyword>
<dbReference type="RefSeq" id="WP_290595739.1">
    <property type="nucleotide sequence ID" value="NZ_JBHWSZ010000035.1"/>
</dbReference>
<dbReference type="EMBL" id="QFOZ01000008">
    <property type="protein sequence ID" value="PZP88701.1"/>
    <property type="molecule type" value="Genomic_DNA"/>
</dbReference>
<comment type="similarity">
    <text evidence="2 10 11">Belongs to the peptidase S8 family.</text>
</comment>
<dbReference type="InterPro" id="IPR023827">
    <property type="entry name" value="Peptidase_S8_Asp-AS"/>
</dbReference>